<comment type="caution">
    <text evidence="1">The sequence shown here is derived from an EMBL/GenBank/DDBJ whole genome shotgun (WGS) entry which is preliminary data.</text>
</comment>
<evidence type="ECO:0000313" key="1">
    <source>
        <dbReference type="EMBL" id="HIX49012.1"/>
    </source>
</evidence>
<protein>
    <submittedName>
        <fullName evidence="1">HAD family hydrolase</fullName>
    </submittedName>
</protein>
<dbReference type="GO" id="GO:0016791">
    <property type="term" value="F:phosphatase activity"/>
    <property type="evidence" value="ECO:0007669"/>
    <property type="project" value="TreeGrafter"/>
</dbReference>
<dbReference type="Proteomes" id="UP000824243">
    <property type="component" value="Unassembled WGS sequence"/>
</dbReference>
<name>A0A9D2AST3_9FIRM</name>
<sequence length="289" mass="31978">MVRLLAVDMDGTCLDSRSRMTDRMINALRRASSEGIIVVPATGRNLGCVPHRLAAGMIRGSGTGSAYRGWRQDARDNRGLFRYVTSSNGAAVTDIVEKKTVFRAMIPREDAVSLLEECREIRLGNAAHICHRYLMEGRLLTMAGRLIYGKDAAGVYCVRDLREAVEKSRQEVEELQFYFLSRKAREELRETMLSYPELSAAYTGIYAEIYSKKASKGNALTALCRYLGISRAETACIGDGENDLSMFGAAGIKIAMGNAVPELKERADLVTESNDRDGAAKAIEQLMKW</sequence>
<dbReference type="InterPro" id="IPR036412">
    <property type="entry name" value="HAD-like_sf"/>
</dbReference>
<dbReference type="PANTHER" id="PTHR10000:SF8">
    <property type="entry name" value="HAD SUPERFAMILY HYDROLASE-LIKE, TYPE 3"/>
    <property type="match status" value="1"/>
</dbReference>
<dbReference type="Gene3D" id="3.30.1240.10">
    <property type="match status" value="1"/>
</dbReference>
<dbReference type="SUPFAM" id="SSF56784">
    <property type="entry name" value="HAD-like"/>
    <property type="match status" value="1"/>
</dbReference>
<dbReference type="GO" id="GO:0005829">
    <property type="term" value="C:cytosol"/>
    <property type="evidence" value="ECO:0007669"/>
    <property type="project" value="TreeGrafter"/>
</dbReference>
<dbReference type="AlphaFoldDB" id="A0A9D2AST3"/>
<gene>
    <name evidence="1" type="ORF">H9981_08405</name>
</gene>
<reference evidence="1" key="1">
    <citation type="journal article" date="2021" name="PeerJ">
        <title>Extensive microbial diversity within the chicken gut microbiome revealed by metagenomics and culture.</title>
        <authorList>
            <person name="Gilroy R."/>
            <person name="Ravi A."/>
            <person name="Getino M."/>
            <person name="Pursley I."/>
            <person name="Horton D.L."/>
            <person name="Alikhan N.F."/>
            <person name="Baker D."/>
            <person name="Gharbi K."/>
            <person name="Hall N."/>
            <person name="Watson M."/>
            <person name="Adriaenssens E.M."/>
            <person name="Foster-Nyarko E."/>
            <person name="Jarju S."/>
            <person name="Secka A."/>
            <person name="Antonio M."/>
            <person name="Oren A."/>
            <person name="Chaudhuri R.R."/>
            <person name="La Ragione R."/>
            <person name="Hildebrand F."/>
            <person name="Pallen M.J."/>
        </authorList>
    </citation>
    <scope>NUCLEOTIDE SEQUENCE</scope>
    <source>
        <strain evidence="1">ChiSjej5B23-15282</strain>
    </source>
</reference>
<dbReference type="Gene3D" id="3.40.50.1000">
    <property type="entry name" value="HAD superfamily/HAD-like"/>
    <property type="match status" value="1"/>
</dbReference>
<accession>A0A9D2AST3</accession>
<proteinExistence type="predicted"/>
<evidence type="ECO:0000313" key="2">
    <source>
        <dbReference type="Proteomes" id="UP000824243"/>
    </source>
</evidence>
<keyword evidence="1" id="KW-0378">Hydrolase</keyword>
<dbReference type="InterPro" id="IPR023214">
    <property type="entry name" value="HAD_sf"/>
</dbReference>
<dbReference type="PANTHER" id="PTHR10000">
    <property type="entry name" value="PHOSPHOSERINE PHOSPHATASE"/>
    <property type="match status" value="1"/>
</dbReference>
<dbReference type="EMBL" id="DXFA01000143">
    <property type="protein sequence ID" value="HIX49012.1"/>
    <property type="molecule type" value="Genomic_DNA"/>
</dbReference>
<organism evidence="1 2">
    <name type="scientific">Candidatus Mediterraneibacter caccavium</name>
    <dbReference type="NCBI Taxonomy" id="2838661"/>
    <lineage>
        <taxon>Bacteria</taxon>
        <taxon>Bacillati</taxon>
        <taxon>Bacillota</taxon>
        <taxon>Clostridia</taxon>
        <taxon>Lachnospirales</taxon>
        <taxon>Lachnospiraceae</taxon>
        <taxon>Mediterraneibacter</taxon>
    </lineage>
</organism>
<dbReference type="Pfam" id="PF08282">
    <property type="entry name" value="Hydrolase_3"/>
    <property type="match status" value="2"/>
</dbReference>
<dbReference type="GO" id="GO:0000287">
    <property type="term" value="F:magnesium ion binding"/>
    <property type="evidence" value="ECO:0007669"/>
    <property type="project" value="TreeGrafter"/>
</dbReference>
<reference evidence="1" key="2">
    <citation type="submission" date="2021-04" db="EMBL/GenBank/DDBJ databases">
        <authorList>
            <person name="Gilroy R."/>
        </authorList>
    </citation>
    <scope>NUCLEOTIDE SEQUENCE</scope>
    <source>
        <strain evidence="1">ChiSjej5B23-15282</strain>
    </source>
</reference>